<dbReference type="Pfam" id="PF13895">
    <property type="entry name" value="Ig_2"/>
    <property type="match status" value="2"/>
</dbReference>
<dbReference type="Proteomes" id="UP000276133">
    <property type="component" value="Unassembled WGS sequence"/>
</dbReference>
<dbReference type="OrthoDB" id="6107826at2759"/>
<comment type="subcellular location">
    <subcellularLocation>
        <location evidence="1">Membrane</location>
        <topology evidence="1">Single-pass type I membrane protein</topology>
    </subcellularLocation>
</comment>
<dbReference type="GO" id="GO:0050839">
    <property type="term" value="F:cell adhesion molecule binding"/>
    <property type="evidence" value="ECO:0007669"/>
    <property type="project" value="TreeGrafter"/>
</dbReference>
<dbReference type="AlphaFoldDB" id="A0A3M7P282"/>
<dbReference type="PROSITE" id="PS50835">
    <property type="entry name" value="IG_LIKE"/>
    <property type="match status" value="4"/>
</dbReference>
<feature type="non-terminal residue" evidence="7">
    <location>
        <position position="744"/>
    </location>
</feature>
<dbReference type="Gene3D" id="2.60.40.10">
    <property type="entry name" value="Immunoglobulins"/>
    <property type="match status" value="5"/>
</dbReference>
<dbReference type="InterPro" id="IPR051275">
    <property type="entry name" value="Cell_adhesion_signaling"/>
</dbReference>
<feature type="domain" description="Ig-like" evidence="6">
    <location>
        <begin position="535"/>
        <end position="622"/>
    </location>
</feature>
<dbReference type="GO" id="GO:0005911">
    <property type="term" value="C:cell-cell junction"/>
    <property type="evidence" value="ECO:0007669"/>
    <property type="project" value="TreeGrafter"/>
</dbReference>
<dbReference type="EMBL" id="REGN01014054">
    <property type="protein sequence ID" value="RMZ93123.1"/>
    <property type="molecule type" value="Genomic_DNA"/>
</dbReference>
<feature type="domain" description="Ig-like" evidence="6">
    <location>
        <begin position="627"/>
        <end position="712"/>
    </location>
</feature>
<evidence type="ECO:0000256" key="2">
    <source>
        <dbReference type="ARBA" id="ARBA00023136"/>
    </source>
</evidence>
<protein>
    <submittedName>
        <fullName evidence="7">Basement membrane</fullName>
    </submittedName>
</protein>
<evidence type="ECO:0000256" key="4">
    <source>
        <dbReference type="ARBA" id="ARBA00023180"/>
    </source>
</evidence>
<keyword evidence="8" id="KW-1185">Reference proteome</keyword>
<dbReference type="InterPro" id="IPR036179">
    <property type="entry name" value="Ig-like_dom_sf"/>
</dbReference>
<reference evidence="7 8" key="1">
    <citation type="journal article" date="2018" name="Sci. Rep.">
        <title>Genomic signatures of local adaptation to the degree of environmental predictability in rotifers.</title>
        <authorList>
            <person name="Franch-Gras L."/>
            <person name="Hahn C."/>
            <person name="Garcia-Roger E.M."/>
            <person name="Carmona M.J."/>
            <person name="Serra M."/>
            <person name="Gomez A."/>
        </authorList>
    </citation>
    <scope>NUCLEOTIDE SEQUENCE [LARGE SCALE GENOMIC DNA]</scope>
    <source>
        <strain evidence="7">HYR1</strain>
    </source>
</reference>
<keyword evidence="4" id="KW-0325">Glycoprotein</keyword>
<dbReference type="Pfam" id="PF13927">
    <property type="entry name" value="Ig_3"/>
    <property type="match status" value="1"/>
</dbReference>
<dbReference type="SUPFAM" id="SSF48726">
    <property type="entry name" value="Immunoglobulin"/>
    <property type="match status" value="4"/>
</dbReference>
<evidence type="ECO:0000256" key="5">
    <source>
        <dbReference type="ARBA" id="ARBA00023319"/>
    </source>
</evidence>
<dbReference type="SMART" id="SM00408">
    <property type="entry name" value="IGc2"/>
    <property type="match status" value="4"/>
</dbReference>
<name>A0A3M7P282_BRAPC</name>
<keyword evidence="3" id="KW-1015">Disulfide bond</keyword>
<dbReference type="GO" id="GO:0098609">
    <property type="term" value="P:cell-cell adhesion"/>
    <property type="evidence" value="ECO:0007669"/>
    <property type="project" value="TreeGrafter"/>
</dbReference>
<dbReference type="CDD" id="cd00096">
    <property type="entry name" value="Ig"/>
    <property type="match status" value="1"/>
</dbReference>
<dbReference type="InterPro" id="IPR007110">
    <property type="entry name" value="Ig-like_dom"/>
</dbReference>
<evidence type="ECO:0000256" key="3">
    <source>
        <dbReference type="ARBA" id="ARBA00023157"/>
    </source>
</evidence>
<keyword evidence="2" id="KW-0472">Membrane</keyword>
<comment type="caution">
    <text evidence="7">The sequence shown here is derived from an EMBL/GenBank/DDBJ whole genome shotgun (WGS) entry which is preliminary data.</text>
</comment>
<evidence type="ECO:0000256" key="1">
    <source>
        <dbReference type="ARBA" id="ARBA00004479"/>
    </source>
</evidence>
<evidence type="ECO:0000313" key="7">
    <source>
        <dbReference type="EMBL" id="RMZ93123.1"/>
    </source>
</evidence>
<dbReference type="PANTHER" id="PTHR11640:SF31">
    <property type="entry name" value="IRREGULAR CHIASM C-ROUGHEST PROTEIN-RELATED"/>
    <property type="match status" value="1"/>
</dbReference>
<organism evidence="7 8">
    <name type="scientific">Brachionus plicatilis</name>
    <name type="common">Marine rotifer</name>
    <name type="synonym">Brachionus muelleri</name>
    <dbReference type="NCBI Taxonomy" id="10195"/>
    <lineage>
        <taxon>Eukaryota</taxon>
        <taxon>Metazoa</taxon>
        <taxon>Spiralia</taxon>
        <taxon>Gnathifera</taxon>
        <taxon>Rotifera</taxon>
        <taxon>Eurotatoria</taxon>
        <taxon>Monogononta</taxon>
        <taxon>Pseudotrocha</taxon>
        <taxon>Ploima</taxon>
        <taxon>Brachionidae</taxon>
        <taxon>Brachionus</taxon>
    </lineage>
</organism>
<evidence type="ECO:0000313" key="8">
    <source>
        <dbReference type="Proteomes" id="UP000276133"/>
    </source>
</evidence>
<accession>A0A3M7P282</accession>
<gene>
    <name evidence="7" type="ORF">BpHYR1_008562</name>
</gene>
<dbReference type="InterPro" id="IPR003599">
    <property type="entry name" value="Ig_sub"/>
</dbReference>
<dbReference type="STRING" id="10195.A0A3M7P282"/>
<sequence length="744" mass="84839">PYAEILDHKLKFINFNQTNCGSYVCSVDEFNQSQVDIFLVNNGEIEINGLLEKKIISDAKINDSINQSCLAIINGVHLEQNLEIQWYDQYGGLLENKENVDIQNYVTRANPLTKISTLKLKNINLKNFGSYECRISYHYMIKTLEFDIINPYDKIQPSFDKDKIEVYQGDSFELICSTDEEIEKEWLINNQKAENFLGLEISGNILVVSNASLEMNGSVSCNTVKDGVKASKAVLLIVKIVQSVNIISNLEIEDNVISVESGSFLKIECFDPLNESVHWSKDNDPKFSVDHGILFFNKTQLDNSGFYTCQSDNHEIKPKNIEITIFEKEIMTTTLTGISVTDTSEPVTERMSKQVTVKNDSILEFENGIDLIVYCITDEDKDRWSNYIWTKINKVKLPENVDRDKNKLIFKNFNRDNQDTYQCTYGETLENSLNLTLFIKGAIIDPTAKLDDNNIELLYGQNKTIECTVTGYPKPNITWLFKNELINDTKNFETFNNVLLIKNANENTNGEVTCRAIGKDNIFAEDSALIFVNDNRILLKIQPQESIVQIGSDINLSCDIIQPNIGDLENLTYVWSKDSIILNDFNQRQFNFRTKSLNESGLYSCQVFDGDRKSEPSNSNIKVIPNPNSITIISNHKIDYNNSKLVVKESDSVNLKCEAEADDSQVHWNINSTLNGLSQKFGKELFLNSILQNQSGNYECVVKIPQVEKELRYAINVYAVKYEPLIIEINTSYLKNILRLDCNV</sequence>
<dbReference type="InterPro" id="IPR013783">
    <property type="entry name" value="Ig-like_fold"/>
</dbReference>
<dbReference type="InterPro" id="IPR003598">
    <property type="entry name" value="Ig_sub2"/>
</dbReference>
<feature type="non-terminal residue" evidence="7">
    <location>
        <position position="1"/>
    </location>
</feature>
<dbReference type="SMART" id="SM00409">
    <property type="entry name" value="IG"/>
    <property type="match status" value="6"/>
</dbReference>
<dbReference type="GO" id="GO:0005886">
    <property type="term" value="C:plasma membrane"/>
    <property type="evidence" value="ECO:0007669"/>
    <property type="project" value="TreeGrafter"/>
</dbReference>
<proteinExistence type="predicted"/>
<keyword evidence="5" id="KW-0393">Immunoglobulin domain</keyword>
<dbReference type="PANTHER" id="PTHR11640">
    <property type="entry name" value="NEPHRIN"/>
    <property type="match status" value="1"/>
</dbReference>
<feature type="domain" description="Ig-like" evidence="6">
    <location>
        <begin position="276"/>
        <end position="324"/>
    </location>
</feature>
<feature type="domain" description="Ig-like" evidence="6">
    <location>
        <begin position="446"/>
        <end position="516"/>
    </location>
</feature>
<evidence type="ECO:0000259" key="6">
    <source>
        <dbReference type="PROSITE" id="PS50835"/>
    </source>
</evidence>